<dbReference type="PANTHER" id="PTHR44154:SF1">
    <property type="entry name" value="QUINONE OXIDOREDUCTASE"/>
    <property type="match status" value="1"/>
</dbReference>
<dbReference type="OrthoDB" id="201656at2759"/>
<sequence>MKAAFINEPGPPEAIQYGDLDRPEPGPSEVLLKVAAVAVNPIDTYIRSGTVAMQLPKPFIVGCDVAGMVEAVGADVKGLRPGQRVWGSNQGLLGRQGTFAEYAAVDAKWLYPTPDGVGDAQAAAISLVGITAWLGLVRDAKLAPGETLFVNGGSGGVGSTVVQMAKAIGAKVITTGGNDENLEACRELGADVAINYHDSDLDEQIKQAAPDGINVWWETLREPTFDRTVEMLAPRGRMILMAGRDARPEFPVGPFYVKGCSLFGFAMFNATPKEQQSAAKDINRWLASGALRPRIDRLMPLSETAKAHRLQEEATLGGKGTLSGKLVLAPDID</sequence>
<name>A0A9P1BEZ0_9DINO</name>
<keyword evidence="5" id="KW-1185">Reference proteome</keyword>
<organism evidence="3">
    <name type="scientific">Cladocopium goreaui</name>
    <dbReference type="NCBI Taxonomy" id="2562237"/>
    <lineage>
        <taxon>Eukaryota</taxon>
        <taxon>Sar</taxon>
        <taxon>Alveolata</taxon>
        <taxon>Dinophyceae</taxon>
        <taxon>Suessiales</taxon>
        <taxon>Symbiodiniaceae</taxon>
        <taxon>Cladocopium</taxon>
    </lineage>
</organism>
<dbReference type="InterPro" id="IPR013149">
    <property type="entry name" value="ADH-like_C"/>
</dbReference>
<reference evidence="3" key="1">
    <citation type="submission" date="2022-10" db="EMBL/GenBank/DDBJ databases">
        <authorList>
            <person name="Chen Y."/>
            <person name="Dougan E. K."/>
            <person name="Chan C."/>
            <person name="Rhodes N."/>
            <person name="Thang M."/>
        </authorList>
    </citation>
    <scope>NUCLEOTIDE SEQUENCE</scope>
</reference>
<dbReference type="InterPro" id="IPR013154">
    <property type="entry name" value="ADH-like_N"/>
</dbReference>
<dbReference type="EMBL" id="CAMXCT030000001">
    <property type="protein sequence ID" value="CAL4759464.1"/>
    <property type="molecule type" value="Genomic_DNA"/>
</dbReference>
<comment type="caution">
    <text evidence="3">The sequence shown here is derived from an EMBL/GenBank/DDBJ whole genome shotgun (WGS) entry which is preliminary data.</text>
</comment>
<dbReference type="PANTHER" id="PTHR44154">
    <property type="entry name" value="QUINONE OXIDOREDUCTASE"/>
    <property type="match status" value="1"/>
</dbReference>
<keyword evidence="1" id="KW-0521">NADP</keyword>
<evidence type="ECO:0000259" key="2">
    <source>
        <dbReference type="SMART" id="SM00829"/>
    </source>
</evidence>
<evidence type="ECO:0000313" key="4">
    <source>
        <dbReference type="EMBL" id="CAL4759464.1"/>
    </source>
</evidence>
<dbReference type="InterPro" id="IPR051603">
    <property type="entry name" value="Zinc-ADH_QOR/CCCR"/>
</dbReference>
<dbReference type="SUPFAM" id="SSF50129">
    <property type="entry name" value="GroES-like"/>
    <property type="match status" value="1"/>
</dbReference>
<dbReference type="EMBL" id="CAMXCT010000001">
    <property type="protein sequence ID" value="CAI3972152.1"/>
    <property type="molecule type" value="Genomic_DNA"/>
</dbReference>
<dbReference type="Pfam" id="PF00107">
    <property type="entry name" value="ADH_zinc_N"/>
    <property type="match status" value="1"/>
</dbReference>
<dbReference type="EMBL" id="CAMXCT020000001">
    <property type="protein sequence ID" value="CAL1125527.1"/>
    <property type="molecule type" value="Genomic_DNA"/>
</dbReference>
<dbReference type="GO" id="GO:0016491">
    <property type="term" value="F:oxidoreductase activity"/>
    <property type="evidence" value="ECO:0007669"/>
    <property type="project" value="InterPro"/>
</dbReference>
<dbReference type="Gene3D" id="3.90.180.10">
    <property type="entry name" value="Medium-chain alcohol dehydrogenases, catalytic domain"/>
    <property type="match status" value="1"/>
</dbReference>
<dbReference type="AlphaFoldDB" id="A0A9P1BEZ0"/>
<dbReference type="InterPro" id="IPR011032">
    <property type="entry name" value="GroES-like_sf"/>
</dbReference>
<proteinExistence type="predicted"/>
<evidence type="ECO:0000256" key="1">
    <source>
        <dbReference type="ARBA" id="ARBA00022857"/>
    </source>
</evidence>
<feature type="domain" description="Enoyl reductase (ER)" evidence="2">
    <location>
        <begin position="10"/>
        <end position="328"/>
    </location>
</feature>
<accession>A0A9P1BEZ0</accession>
<evidence type="ECO:0000313" key="5">
    <source>
        <dbReference type="Proteomes" id="UP001152797"/>
    </source>
</evidence>
<dbReference type="CDD" id="cd08253">
    <property type="entry name" value="zeta_crystallin"/>
    <property type="match status" value="1"/>
</dbReference>
<dbReference type="SMART" id="SM00829">
    <property type="entry name" value="PKS_ER"/>
    <property type="match status" value="1"/>
</dbReference>
<evidence type="ECO:0000313" key="3">
    <source>
        <dbReference type="EMBL" id="CAI3972152.1"/>
    </source>
</evidence>
<gene>
    <name evidence="3" type="ORF">C1SCF055_LOCUS742</name>
</gene>
<dbReference type="Gene3D" id="3.40.50.720">
    <property type="entry name" value="NAD(P)-binding Rossmann-like Domain"/>
    <property type="match status" value="1"/>
</dbReference>
<dbReference type="InterPro" id="IPR036291">
    <property type="entry name" value="NAD(P)-bd_dom_sf"/>
</dbReference>
<dbReference type="Pfam" id="PF08240">
    <property type="entry name" value="ADH_N"/>
    <property type="match status" value="1"/>
</dbReference>
<dbReference type="Proteomes" id="UP001152797">
    <property type="component" value="Unassembled WGS sequence"/>
</dbReference>
<dbReference type="InterPro" id="IPR020843">
    <property type="entry name" value="ER"/>
</dbReference>
<dbReference type="SUPFAM" id="SSF51735">
    <property type="entry name" value="NAD(P)-binding Rossmann-fold domains"/>
    <property type="match status" value="1"/>
</dbReference>
<reference evidence="4 5" key="2">
    <citation type="submission" date="2024-05" db="EMBL/GenBank/DDBJ databases">
        <authorList>
            <person name="Chen Y."/>
            <person name="Shah S."/>
            <person name="Dougan E. K."/>
            <person name="Thang M."/>
            <person name="Chan C."/>
        </authorList>
    </citation>
    <scope>NUCLEOTIDE SEQUENCE [LARGE SCALE GENOMIC DNA]</scope>
</reference>
<protein>
    <submittedName>
        <fullName evidence="4">Quinone oxidoreductase (NADPH:quinone reductase ) (Zeta-crystallin)</fullName>
    </submittedName>
</protein>